<reference evidence="2" key="1">
    <citation type="submission" date="2021-01" db="EMBL/GenBank/DDBJ databases">
        <title>Genomic Encyclopedia of Type Strains, Phase IV (KMG-IV): sequencing the most valuable type-strain genomes for metagenomic binning, comparative biology and taxonomic classification.</title>
        <authorList>
            <person name="Goeker M."/>
        </authorList>
    </citation>
    <scope>NUCLEOTIDE SEQUENCE</scope>
    <source>
        <strain evidence="2">DSM 25523</strain>
    </source>
</reference>
<name>A0A938XWM7_9BACL</name>
<protein>
    <submittedName>
        <fullName evidence="2">Thioredoxin-like negative regulator of GroEL</fullName>
    </submittedName>
</protein>
<gene>
    <name evidence="2" type="ORF">JOD01_000641</name>
</gene>
<dbReference type="InterPro" id="IPR013766">
    <property type="entry name" value="Thioredoxin_domain"/>
</dbReference>
<dbReference type="EMBL" id="JAFBEB010000001">
    <property type="protein sequence ID" value="MBM7589055.1"/>
    <property type="molecule type" value="Genomic_DNA"/>
</dbReference>
<feature type="domain" description="Thioredoxin" evidence="1">
    <location>
        <begin position="17"/>
        <end position="98"/>
    </location>
</feature>
<dbReference type="AlphaFoldDB" id="A0A938XWM7"/>
<proteinExistence type="predicted"/>
<dbReference type="Gene3D" id="3.40.30.10">
    <property type="entry name" value="Glutaredoxin"/>
    <property type="match status" value="1"/>
</dbReference>
<dbReference type="Pfam" id="PF00085">
    <property type="entry name" value="Thioredoxin"/>
    <property type="match status" value="1"/>
</dbReference>
<organism evidence="2 3">
    <name type="scientific">Brevibacillus fulvus</name>
    <dbReference type="NCBI Taxonomy" id="1125967"/>
    <lineage>
        <taxon>Bacteria</taxon>
        <taxon>Bacillati</taxon>
        <taxon>Bacillota</taxon>
        <taxon>Bacilli</taxon>
        <taxon>Bacillales</taxon>
        <taxon>Paenibacillaceae</taxon>
        <taxon>Brevibacillus</taxon>
    </lineage>
</organism>
<dbReference type="CDD" id="cd02947">
    <property type="entry name" value="TRX_family"/>
    <property type="match status" value="1"/>
</dbReference>
<sequence length="108" mass="12657">MRLLNREEIRHKQARQETFALLLFTPFCGTCKLAERMLQIIMELSAGQLAICRANINTMPDVAQSWQVQSVPCLLVFSQGREVKRFYALQSVDYLYQQLRPYWENENG</sequence>
<keyword evidence="3" id="KW-1185">Reference proteome</keyword>
<evidence type="ECO:0000313" key="2">
    <source>
        <dbReference type="EMBL" id="MBM7589055.1"/>
    </source>
</evidence>
<evidence type="ECO:0000313" key="3">
    <source>
        <dbReference type="Proteomes" id="UP000717624"/>
    </source>
</evidence>
<accession>A0A938XWM7</accession>
<dbReference type="InterPro" id="IPR036249">
    <property type="entry name" value="Thioredoxin-like_sf"/>
</dbReference>
<comment type="caution">
    <text evidence="2">The sequence shown here is derived from an EMBL/GenBank/DDBJ whole genome shotgun (WGS) entry which is preliminary data.</text>
</comment>
<dbReference type="Proteomes" id="UP000717624">
    <property type="component" value="Unassembled WGS sequence"/>
</dbReference>
<evidence type="ECO:0000259" key="1">
    <source>
        <dbReference type="Pfam" id="PF00085"/>
    </source>
</evidence>
<dbReference type="RefSeq" id="WP_204516749.1">
    <property type="nucleotide sequence ID" value="NZ_BAABIN010000009.1"/>
</dbReference>
<dbReference type="SUPFAM" id="SSF52833">
    <property type="entry name" value="Thioredoxin-like"/>
    <property type="match status" value="1"/>
</dbReference>